<reference evidence="2" key="2">
    <citation type="submission" date="2021-04" db="EMBL/GenBank/DDBJ databases">
        <authorList>
            <person name="Gilroy R."/>
        </authorList>
    </citation>
    <scope>NUCLEOTIDE SEQUENCE</scope>
    <source>
        <strain evidence="2">ChiGjej1B1-1692</strain>
    </source>
</reference>
<dbReference type="Proteomes" id="UP000823894">
    <property type="component" value="Unassembled WGS sequence"/>
</dbReference>
<evidence type="ECO:0000313" key="3">
    <source>
        <dbReference type="Proteomes" id="UP000823894"/>
    </source>
</evidence>
<feature type="domain" description="DUF374" evidence="1">
    <location>
        <begin position="61"/>
        <end position="128"/>
    </location>
</feature>
<evidence type="ECO:0000259" key="1">
    <source>
        <dbReference type="Pfam" id="PF04028"/>
    </source>
</evidence>
<comment type="caution">
    <text evidence="2">The sequence shown here is derived from an EMBL/GenBank/DDBJ whole genome shotgun (WGS) entry which is preliminary data.</text>
</comment>
<protein>
    <submittedName>
        <fullName evidence="2">DUF374 domain-containing protein</fullName>
    </submittedName>
</protein>
<sequence length="220" mass="24964">MKKKKIGESILQWLFVNYLGLLEKTVHIEWHEDTQFGDSQIFGFWHEDSFFMNLVLENLAHKTRPVDVIVTADTRGNYIEHMVQRCGGHALRVPDGYKAFAALKKIVQDTYEKEHSLAVALDGPLGPRHEPKKLAFYLSEHADEEFVGISISYSSCFRLKRRWDKYAIPLPFSRVTVAVKDYGIVKKNQIPELPVNADHVRGLCAGSGEPEAAVKRIGAL</sequence>
<evidence type="ECO:0000313" key="2">
    <source>
        <dbReference type="EMBL" id="HJC37761.1"/>
    </source>
</evidence>
<gene>
    <name evidence="2" type="ORF">H9757_01650</name>
</gene>
<name>A0A9D2NSF9_9FIRM</name>
<reference evidence="2" key="1">
    <citation type="journal article" date="2021" name="PeerJ">
        <title>Extensive microbial diversity within the chicken gut microbiome revealed by metagenomics and culture.</title>
        <authorList>
            <person name="Gilroy R."/>
            <person name="Ravi A."/>
            <person name="Getino M."/>
            <person name="Pursley I."/>
            <person name="Horton D.L."/>
            <person name="Alikhan N.F."/>
            <person name="Baker D."/>
            <person name="Gharbi K."/>
            <person name="Hall N."/>
            <person name="Watson M."/>
            <person name="Adriaenssens E.M."/>
            <person name="Foster-Nyarko E."/>
            <person name="Jarju S."/>
            <person name="Secka A."/>
            <person name="Antonio M."/>
            <person name="Oren A."/>
            <person name="Chaudhuri R.R."/>
            <person name="La Ragione R."/>
            <person name="Hildebrand F."/>
            <person name="Pallen M.J."/>
        </authorList>
    </citation>
    <scope>NUCLEOTIDE SEQUENCE</scope>
    <source>
        <strain evidence="2">ChiGjej1B1-1692</strain>
    </source>
</reference>
<accession>A0A9D2NSF9</accession>
<dbReference type="InterPro" id="IPR007172">
    <property type="entry name" value="DUF374"/>
</dbReference>
<organism evidence="2 3">
    <name type="scientific">Candidatus Mediterraneibacter faecigallinarum</name>
    <dbReference type="NCBI Taxonomy" id="2838669"/>
    <lineage>
        <taxon>Bacteria</taxon>
        <taxon>Bacillati</taxon>
        <taxon>Bacillota</taxon>
        <taxon>Clostridia</taxon>
        <taxon>Lachnospirales</taxon>
        <taxon>Lachnospiraceae</taxon>
        <taxon>Mediterraneibacter</taxon>
    </lineage>
</organism>
<proteinExistence type="predicted"/>
<dbReference type="EMBL" id="DWWK01000018">
    <property type="protein sequence ID" value="HJC37761.1"/>
    <property type="molecule type" value="Genomic_DNA"/>
</dbReference>
<dbReference type="Pfam" id="PF04028">
    <property type="entry name" value="DUF374"/>
    <property type="match status" value="1"/>
</dbReference>
<dbReference type="AlphaFoldDB" id="A0A9D2NSF9"/>